<reference evidence="11 12" key="1">
    <citation type="submission" date="2020-08" db="EMBL/GenBank/DDBJ databases">
        <authorList>
            <person name="Koutsovoulos G."/>
            <person name="Danchin GJ E."/>
        </authorList>
    </citation>
    <scope>NUCLEOTIDE SEQUENCE [LARGE SCALE GENOMIC DNA]</scope>
</reference>
<dbReference type="GO" id="GO:0008188">
    <property type="term" value="F:neuropeptide receptor activity"/>
    <property type="evidence" value="ECO:0007669"/>
    <property type="project" value="TreeGrafter"/>
</dbReference>
<feature type="transmembrane region" description="Helical" evidence="9">
    <location>
        <begin position="81"/>
        <end position="105"/>
    </location>
</feature>
<feature type="transmembrane region" description="Helical" evidence="9">
    <location>
        <begin position="250"/>
        <end position="274"/>
    </location>
</feature>
<evidence type="ECO:0000256" key="2">
    <source>
        <dbReference type="ARBA" id="ARBA00022692"/>
    </source>
</evidence>
<keyword evidence="4 8" id="KW-0297">G-protein coupled receptor</keyword>
<dbReference type="InterPro" id="IPR017452">
    <property type="entry name" value="GPCR_Rhodpsn_7TM"/>
</dbReference>
<dbReference type="PANTHER" id="PTHR24235">
    <property type="entry name" value="NEUROPEPTIDE Y RECEPTOR"/>
    <property type="match status" value="1"/>
</dbReference>
<dbReference type="PRINTS" id="PR00237">
    <property type="entry name" value="GPCRRHODOPSN"/>
</dbReference>
<dbReference type="EMBL" id="CAJEWN010000384">
    <property type="protein sequence ID" value="CAD2180898.1"/>
    <property type="molecule type" value="Genomic_DNA"/>
</dbReference>
<accession>A0A6V7W2N4</accession>
<feature type="transmembrane region" description="Helical" evidence="9">
    <location>
        <begin position="365"/>
        <end position="392"/>
    </location>
</feature>
<evidence type="ECO:0000256" key="9">
    <source>
        <dbReference type="SAM" id="Phobius"/>
    </source>
</evidence>
<feature type="transmembrane region" description="Helical" evidence="9">
    <location>
        <begin position="195"/>
        <end position="216"/>
    </location>
</feature>
<evidence type="ECO:0000256" key="8">
    <source>
        <dbReference type="RuleBase" id="RU000688"/>
    </source>
</evidence>
<feature type="transmembrane region" description="Helical" evidence="9">
    <location>
        <begin position="163"/>
        <end position="183"/>
    </location>
</feature>
<keyword evidence="2 8" id="KW-0812">Transmembrane</keyword>
<dbReference type="Pfam" id="PF00001">
    <property type="entry name" value="7tm_1"/>
    <property type="match status" value="1"/>
</dbReference>
<dbReference type="GO" id="GO:0043005">
    <property type="term" value="C:neuron projection"/>
    <property type="evidence" value="ECO:0007669"/>
    <property type="project" value="TreeGrafter"/>
</dbReference>
<dbReference type="SUPFAM" id="SSF81321">
    <property type="entry name" value="Family A G protein-coupled receptor-like"/>
    <property type="match status" value="1"/>
</dbReference>
<dbReference type="OrthoDB" id="9046662at2759"/>
<evidence type="ECO:0000313" key="11">
    <source>
        <dbReference type="EMBL" id="CAD2180898.1"/>
    </source>
</evidence>
<dbReference type="PROSITE" id="PS50262">
    <property type="entry name" value="G_PROTEIN_RECEP_F1_2"/>
    <property type="match status" value="1"/>
</dbReference>
<keyword evidence="5 9" id="KW-0472">Membrane</keyword>
<dbReference type="PANTHER" id="PTHR24235:SF29">
    <property type="entry name" value="GH23382P"/>
    <property type="match status" value="1"/>
</dbReference>
<dbReference type="CDD" id="cd15203">
    <property type="entry name" value="7tmA_NPYR-like"/>
    <property type="match status" value="1"/>
</dbReference>
<evidence type="ECO:0000256" key="3">
    <source>
        <dbReference type="ARBA" id="ARBA00022989"/>
    </source>
</evidence>
<evidence type="ECO:0000259" key="10">
    <source>
        <dbReference type="PROSITE" id="PS50262"/>
    </source>
</evidence>
<keyword evidence="3 9" id="KW-1133">Transmembrane helix</keyword>
<evidence type="ECO:0000256" key="1">
    <source>
        <dbReference type="ARBA" id="ARBA00004141"/>
    </source>
</evidence>
<evidence type="ECO:0000256" key="7">
    <source>
        <dbReference type="ARBA" id="ARBA00023224"/>
    </source>
</evidence>
<evidence type="ECO:0000256" key="4">
    <source>
        <dbReference type="ARBA" id="ARBA00023040"/>
    </source>
</evidence>
<feature type="domain" description="G-protein coupled receptors family 1 profile" evidence="10">
    <location>
        <begin position="97"/>
        <end position="389"/>
    </location>
</feature>
<dbReference type="GO" id="GO:0005886">
    <property type="term" value="C:plasma membrane"/>
    <property type="evidence" value="ECO:0007669"/>
    <property type="project" value="TreeGrafter"/>
</dbReference>
<gene>
    <name evidence="11" type="ORF">MENT_LOCUS33007</name>
</gene>
<evidence type="ECO:0000256" key="6">
    <source>
        <dbReference type="ARBA" id="ARBA00023170"/>
    </source>
</evidence>
<dbReference type="GO" id="GO:0042923">
    <property type="term" value="F:neuropeptide binding"/>
    <property type="evidence" value="ECO:0007669"/>
    <property type="project" value="TreeGrafter"/>
</dbReference>
<dbReference type="Gene3D" id="1.20.1070.10">
    <property type="entry name" value="Rhodopsin 7-helix transmembrane proteins"/>
    <property type="match status" value="1"/>
</dbReference>
<name>A0A6V7W2N4_MELEN</name>
<keyword evidence="7 8" id="KW-0807">Transducer</keyword>
<comment type="subcellular location">
    <subcellularLocation>
        <location evidence="1">Membrane</location>
        <topology evidence="1">Multi-pass membrane protein</topology>
    </subcellularLocation>
</comment>
<feature type="transmembrane region" description="Helical" evidence="9">
    <location>
        <begin position="309"/>
        <end position="331"/>
    </location>
</feature>
<evidence type="ECO:0000313" key="12">
    <source>
        <dbReference type="Proteomes" id="UP000580250"/>
    </source>
</evidence>
<dbReference type="AlphaFoldDB" id="A0A6V7W2N4"/>
<proteinExistence type="inferred from homology"/>
<protein>
    <recommendedName>
        <fullName evidence="10">G-protein coupled receptors family 1 profile domain-containing protein</fullName>
    </recommendedName>
</protein>
<keyword evidence="6 8" id="KW-0675">Receptor</keyword>
<feature type="transmembrane region" description="Helical" evidence="9">
    <location>
        <begin position="117"/>
        <end position="143"/>
    </location>
</feature>
<dbReference type="Proteomes" id="UP000580250">
    <property type="component" value="Unassembled WGS sequence"/>
</dbReference>
<evidence type="ECO:0000256" key="5">
    <source>
        <dbReference type="ARBA" id="ARBA00023136"/>
    </source>
</evidence>
<sequence>MDFYSQISLNNDDNNHQNQRQLQQQHFSDNLIPPSEWPVKLVTANVWPNFLWRKHPIPNNNQCLPIQSSFPEMVDLLPVQLIFSFLYLIIWLAAILGNVSVLYVVSLKQVQLSSVRSVFICSLAASDILMSMTSLPITAVSIFTRDWVFPTFFCKLMGIFQGGAVFVSSFTLTAIAVDRYILIKHPTKQKIKFRTALSIVASLWMLGYACAMPVGIFSSTVEYSPFCGQFCEENWPDTDTQSGRSRLRKFYGILVLIVQFGLPVLISTLCYWQIGQLIRLQMRRRSERQMVILQESKDRMKSQKSKTNLMMATMVAGLVLAWLPMNLINLWRDLNNENSVNDDELINIDNTKQLETSIESGANTAWFSLIFAASHSIAMTSAVWNPIIYSFFNPQFRETIRKVLERRRQSQAAAALMTNAQNHQNTNNNNNHLTTSSPNFNSNGYCSVVNNDYIRRSSARSLLSALGTAMGVKDDRREGLKTMRNSVVFLPPKRDGKCVNLLDEEVSVVEKDDEEMPGEML</sequence>
<organism evidence="11 12">
    <name type="scientific">Meloidogyne enterolobii</name>
    <name type="common">Root-knot nematode worm</name>
    <name type="synonym">Meloidogyne mayaguensis</name>
    <dbReference type="NCBI Taxonomy" id="390850"/>
    <lineage>
        <taxon>Eukaryota</taxon>
        <taxon>Metazoa</taxon>
        <taxon>Ecdysozoa</taxon>
        <taxon>Nematoda</taxon>
        <taxon>Chromadorea</taxon>
        <taxon>Rhabditida</taxon>
        <taxon>Tylenchina</taxon>
        <taxon>Tylenchomorpha</taxon>
        <taxon>Tylenchoidea</taxon>
        <taxon>Meloidogynidae</taxon>
        <taxon>Meloidogyninae</taxon>
        <taxon>Meloidogyne</taxon>
    </lineage>
</organism>
<dbReference type="InterPro" id="IPR000276">
    <property type="entry name" value="GPCR_Rhodpsn"/>
</dbReference>
<dbReference type="PROSITE" id="PS00237">
    <property type="entry name" value="G_PROTEIN_RECEP_F1_1"/>
    <property type="match status" value="1"/>
</dbReference>
<comment type="caution">
    <text evidence="11">The sequence shown here is derived from an EMBL/GenBank/DDBJ whole genome shotgun (WGS) entry which is preliminary data.</text>
</comment>
<comment type="similarity">
    <text evidence="8">Belongs to the G-protein coupled receptor 1 family.</text>
</comment>